<evidence type="ECO:0000256" key="1">
    <source>
        <dbReference type="SAM" id="Phobius"/>
    </source>
</evidence>
<evidence type="ECO:0000313" key="2">
    <source>
        <dbReference type="EMBL" id="OQR95607.1"/>
    </source>
</evidence>
<reference evidence="2 3" key="1">
    <citation type="journal article" date="2014" name="Genome Biol. Evol.">
        <title>The secreted proteins of Achlya hypogyna and Thraustotheca clavata identify the ancestral oomycete secretome and reveal gene acquisitions by horizontal gene transfer.</title>
        <authorList>
            <person name="Misner I."/>
            <person name="Blouin N."/>
            <person name="Leonard G."/>
            <person name="Richards T.A."/>
            <person name="Lane C.E."/>
        </authorList>
    </citation>
    <scope>NUCLEOTIDE SEQUENCE [LARGE SCALE GENOMIC DNA]</scope>
    <source>
        <strain evidence="2 3">ATCC 34112</strain>
    </source>
</reference>
<feature type="transmembrane region" description="Helical" evidence="1">
    <location>
        <begin position="3718"/>
        <end position="3738"/>
    </location>
</feature>
<dbReference type="EMBL" id="JNBS01002076">
    <property type="protein sequence ID" value="OQR95607.1"/>
    <property type="molecule type" value="Genomic_DNA"/>
</dbReference>
<feature type="transmembrane region" description="Helical" evidence="1">
    <location>
        <begin position="3687"/>
        <end position="3706"/>
    </location>
</feature>
<evidence type="ECO:0000313" key="3">
    <source>
        <dbReference type="Proteomes" id="UP000243217"/>
    </source>
</evidence>
<sequence>MEAAVKSYNACCEDGFGWSSAPDDQELFRINITKAMAHLSVYEEIRHSFAMQQFIVATTKAPLEDETNAQIQANIMTTYENVMCVPSIFRQLVYGSGVFLPVDMIDKPLLHFVGRHLALKNGFQWVYANVIAKCCLQSTFEVENRFLLQHIVLDECLTKEAKANLIENRKDLMRRIERIEAGMHFNPDLTLPRVIGARLVHELFTTLLSIFSNGQDSSDRITKFTLDVLALLHEQSSSKELLIQLKQLEACVVAIQTVQDATLPALLELISNLFRVSPLYKQAFLNLKLTNALVHRLATATEVPLVTVLNFLYELARNDGKVVCVLVEETALLRQVFGVLQLPIVFTPTFHCLALHRPSASQLDAIIAATKVLCAITTSSGAAITVFDSLELMLSSMVPALKSISNDRTILRTILDLLAVTESQQLRHPLLALTQHFARANPADTVTRLCDHGGVLMLFECVFDSHAGTQELALDILRLLIAVSSGEKPCNPPNEPRKSLMKFEKTPTERYSMAIPMTFDSKRRVALRPHDRPKNLVDAPNRNEPVALILSRIAFFGAVYPIYDHRLDDMTLGNQTTEVDFVWIEDMLRRLVVFGRLSFAELHVVSRALVVHRVLPSRSIINEPGLYIITTGKVEWQLENASCGTHFLEKGCMVGVSTCLNEKSINKERATSLSAVVNLFLSQSFIDTKLSPQIQDKLYSSMRNVAGMFTTTKSPIPCTYLDKFKRNIMQPARIEFNAKLLANLLDALAQTKETLKVNVWLLVHLINDVMSWYDKVPTELRQSIAHFTMSLLQAQDNPQVHCIVLKLGENFGARGAKFFAQTWQKPLDQLPLMSDVIVVNRLAAVLGILCQYKCLHPTKCKLSKRLCMCTLTARRVVLEHFDLSFLDLILSLCENQFVTARLDLDAIYSLLSKLFKTNRYRLASYLRHIEPNALLSSFLADIVSLAEDDSPNATKLLGKLCRHPYFHNALVELPGVHQSTSVWLQTQIDTVKSGFDFAALQVLEMLSLLCCTNSPSMQSHLGSVFNQILHDNVFQLLTISLQQTSGEKSKLVAIRALRNFCVANRLLSLPQSLDNYLDKHQDLINKVFALFSEVASPQSCPNTTLKDDMPNPFVHHYGTKLIVVAEVVEYCCSHHLNSGEDYFSVITASLKHFISFLSVPVLSCFLENAADRIAGVFRSALVSATFLIDQYHAIAYGLLDALTLAHANEHEGVLRILVHLVSFLSKFEWFKALAPTPGRVNLLQAFVAVIMEVASLEWDSVKHASALCALSLCQSPICMQEITREIYITKICSHLHCGFIGMHGFVGLLALLCKTKELRPRLIPILPALINVLPFMVEHHCLAAAATVLWALWKTVRKSSIVWKTIAFNDDTMGALLVLLQPKVPWFESSPVHRIEAGAGAISELLRISHPPAWQLAIIVQTCSSHLKVIDPASGALVYQLVKALNWILHHHKRLYTHFRYKREVSLSAICAMAPSMKRNGPSRICSFTTCLLRLEQSQELRLKVQDELAASSEVWRSLVYSVLKSTDAREVIVGLEVLRVICHNHEGNTADALELIVIFTPLVQNYGNEEADKSLRILEAICSIISSIYRLCPAQARVYAIVVDKMMNLVLQAVCHWKTSSNLWCRLVITTCRAYTRLLHTTPCLNTVALAVNVLKLLPVAQPRLLCAIYILCYNILIHKSIQQVPHDLQCATVSYIVESLRNCSRTIVRIASWRLLAYMAKSHWNQLPIAPLALTKILCLGFPSTEKELKQILSWLLFDEYPHVVISYAQASILHIPDEVVQSLWLVVLHQVALAYPTSNEFFINMATLRTMVLSTNSLVRMRSLEYIATGTIDPLDSIVVDFMQSVAVKLLNAFQTTLNQFDFWDRACGSYASFVLQLVNTPQAFILFSDHFAPLYPLLVTHLNAALSKNYLDDAASILNLVFCLLCGVSMLKSSADISKDINIALLKQTSLPLVLYALQTTAHFADKEPYNFIPFSTLEHTRLSNVILCHAIKHVNNASSNLNLSRSFFSTIARILNPKVSPLWFYEELVAKKFHIKLLELLLELKPLPELMIDCLLVQAQLFTCSRTARDLSLAPKIISIAGSSSKAVATAALTCLYQLYRRADCIDFDNILMLLDEHVASEATFGLVAYILKCPQAKAISGALWRVVDKHLTSLNVNELDTLVQCKFLYGIVYYQQQLLNQNALTFLFQCTSKPCSKTSIYALESLVIAIKYEPSIATIACSSDGVKSFLYQHFLYGMAEVSPHLRGIDSLRKTQSALQLLCVDKSLDLLHAILDQLKQEKNRQKGELFSILLNLTQFGPDIIQVSAMSAALKYFNVFRCEWFIFDGTDRVLKFIFQCLIDERLQPLTIKLLLAMSNSKRLQLSILDHPTGISTIFTFLEAPIEFTGELWQIIANLASAGEYAKPLSKALIDARQWLTLSKVTILEQQSIAMTLARLSQSPKLSFTLISFQDWLMVFEREAQIDSFLLDFQHHLIVHGLFSRDNQMFEMLVQYLVTVSVVEYSSFKSLELMQIKIFQEFVRLIVSFYLLHEDSLGDIKFNIHENPRLHLTLPKWLGCLGIPYKDDNIYKQIFILLKNLCRHQNSAIALSCWECILHEFQEMTQKCCCGCYLFTQDIMIELIDLQLPTCTIEQCTSIFTSFRACARIRLLSATFCNGDRSPWTVFCATTVRALHHKGVKIAIEPFLLALALLSENKIFLQSALLRGKPSAVFSMLLYILHYSLSSPMAYSNLAAQIFVRLCTVSTIAILQKTFFSCVDELGHLGMTKHAVAQAMIYAIYLTNFESEMHLKVLVRLIHSVLLRMVAIGRIDKGIPTLLHDNGLESLFLCTKAFMGEFEHQISIGNKVDWAMLSHWVQALREEHTKYCLEGYEALYGAFMSANHNPQLNVAISSTKHAVMCYQTLHYTLHQISDGILHIAALKGQTKEVLALGLHEFFHRLECIGEWVILCLQNPDVDVGYYTNQIEALCTCVNALLPVHGQIKLTANDKIDQKYPIRIALDKLHLRSWMWALLGTKPYVRLSIGAKHAYFGCSSSAPGKLSCRCKHKCGKYVHVDDGVLYVISAEALQSMDIQVWMYLPWWPIDICIGRASASFPIATGIVPIEFYPEQRDKMRFDIMQPYGELHLLVSIVEKELPSSSTFPFSTCGSKSLRTRIDRLFMSFVSKIKALWHRFNAKGTRVVAVTGRTNRQFGSSNHGSHCIEAHLSELQLILSRCTEKDKLIGSYEKQQAFAECKAIMDKLLDSNPGSFNSMVPFLVDYLTDSTTRPVWDRIWTSIQQTIKLYMPLGLSYLKSHLHVHNEPSVAHFHHHRAKYNEVSTGIDGLNYSAQQLKQASILRGLRPRFMKLPSIKPEGFHGHSDVAAIAQVIKRHRRTQWQQVVMPHMSLFTLSEARFPSWCELDQMVPPDTMNHFFIQPLERLQVLIAVARFSTSCFGHSQLARLSIQYSPVTVQATRASLSHLADRLKAWLIDQVPVAPPLTLVAPALNPRTASRSTTTHLLKHMATMKRSQAPIMGAQSTRSLERRRKHHLATFGDLDPFDGYSKLQALNARASNMPSFVYKQGFVADALHIIAWIIIITTVWRLSMTLETLRDAAQTYNTILTKPAPTLKSLSTLSPRKRRACMQTLDAGSLPEPDPPDKMSSNVLRTEKELRYFLVIAELKGVVMDLIYIWPSENGKIGLGDFWSSLYYTVLAFGLPFFFYYFISPMTSDSNQLAIVSCWYGIFWVVLAFLSIVSVTRNIPGFNQTRRVDSINMTEFPSCLKNYLAILNILWELIQLNTIPWQVWDASYAVHKIASLVTIDWEAYGYQVYLQFNVFEIKQQFAFVCLIMWLVTLKAANKFKSMNWLNYFITFLLPSTLSSILFMFLSEQYIYSVACFRVNAPTNTTMYVLWSNNAIECWTPLHWRYAIVGMLGMSLFIPLAVLSYGSHQLAFPQLDLDIQTSPLFAMVGQLVKGLMIGAKTFFVTDIRFYLAISIAGDVVLFAAHYRFPKACSTWHVRAAKLLIYTLSLWSAICAMITTFADHAIIPLSIMYSGHAFLFLVFGAILRYRVEWLGKH</sequence>
<gene>
    <name evidence="2" type="ORF">THRCLA_07722</name>
</gene>
<dbReference type="Proteomes" id="UP000243217">
    <property type="component" value="Unassembled WGS sequence"/>
</dbReference>
<dbReference type="STRING" id="74557.A0A1V9ZCF6"/>
<keyword evidence="1" id="KW-0472">Membrane</keyword>
<keyword evidence="1" id="KW-1133">Transmembrane helix</keyword>
<dbReference type="InterPro" id="IPR016024">
    <property type="entry name" value="ARM-type_fold"/>
</dbReference>
<dbReference type="OrthoDB" id="77966at2759"/>
<feature type="transmembrane region" description="Helical" evidence="1">
    <location>
        <begin position="3849"/>
        <end position="3870"/>
    </location>
</feature>
<keyword evidence="3" id="KW-1185">Reference proteome</keyword>
<comment type="caution">
    <text evidence="2">The sequence shown here is derived from an EMBL/GenBank/DDBJ whole genome shotgun (WGS) entry which is preliminary data.</text>
</comment>
<feature type="transmembrane region" description="Helical" evidence="1">
    <location>
        <begin position="3566"/>
        <end position="3585"/>
    </location>
</feature>
<proteinExistence type="predicted"/>
<organism evidence="2 3">
    <name type="scientific">Thraustotheca clavata</name>
    <dbReference type="NCBI Taxonomy" id="74557"/>
    <lineage>
        <taxon>Eukaryota</taxon>
        <taxon>Sar</taxon>
        <taxon>Stramenopiles</taxon>
        <taxon>Oomycota</taxon>
        <taxon>Saprolegniomycetes</taxon>
        <taxon>Saprolegniales</taxon>
        <taxon>Achlyaceae</taxon>
        <taxon>Thraustotheca</taxon>
    </lineage>
</organism>
<accession>A0A1V9ZCF6</accession>
<feature type="transmembrane region" description="Helical" evidence="1">
    <location>
        <begin position="4028"/>
        <end position="4050"/>
    </location>
</feature>
<feature type="transmembrane region" description="Helical" evidence="1">
    <location>
        <begin position="4004"/>
        <end position="4022"/>
    </location>
</feature>
<protein>
    <submittedName>
        <fullName evidence="2">Uncharacterized protein</fullName>
    </submittedName>
</protein>
<feature type="transmembrane region" description="Helical" evidence="1">
    <location>
        <begin position="3908"/>
        <end position="3927"/>
    </location>
</feature>
<keyword evidence="1" id="KW-0812">Transmembrane</keyword>
<feature type="transmembrane region" description="Helical" evidence="1">
    <location>
        <begin position="3973"/>
        <end position="3992"/>
    </location>
</feature>
<name>A0A1V9ZCF6_9STRA</name>
<dbReference type="SUPFAM" id="SSF48371">
    <property type="entry name" value="ARM repeat"/>
    <property type="match status" value="2"/>
</dbReference>